<organism evidence="2 3">
    <name type="scientific">Camelina sativa</name>
    <name type="common">False flax</name>
    <name type="synonym">Myagrum sativum</name>
    <dbReference type="NCBI Taxonomy" id="90675"/>
    <lineage>
        <taxon>Eukaryota</taxon>
        <taxon>Viridiplantae</taxon>
        <taxon>Streptophyta</taxon>
        <taxon>Embryophyta</taxon>
        <taxon>Tracheophyta</taxon>
        <taxon>Spermatophyta</taxon>
        <taxon>Magnoliopsida</taxon>
        <taxon>eudicotyledons</taxon>
        <taxon>Gunneridae</taxon>
        <taxon>Pentapetalae</taxon>
        <taxon>rosids</taxon>
        <taxon>malvids</taxon>
        <taxon>Brassicales</taxon>
        <taxon>Brassicaceae</taxon>
        <taxon>Camelineae</taxon>
        <taxon>Camelina</taxon>
    </lineage>
</organism>
<dbReference type="RefSeq" id="XP_010425211.1">
    <property type="nucleotide sequence ID" value="XM_010426909.1"/>
</dbReference>
<dbReference type="Pfam" id="PF14223">
    <property type="entry name" value="Retrotran_gag_2"/>
    <property type="match status" value="1"/>
</dbReference>
<name>A0ABM0TEK1_CAMSA</name>
<protein>
    <submittedName>
        <fullName evidence="3">Uncharacterized protein LOC104710330</fullName>
    </submittedName>
</protein>
<sequence length="438" mass="48727">MTTPLSPNEKPFSISQIKVYIPITLDMNKLNYQAWRELFETHCTCFGVLGHIDGTSSSTPKTAKTWTEHDGLVKMWIYGTISESILDTVLTTKATARDLGLTIESLFRDNKAARALELESELRTIVIGDLTVHAYCQKLKSISDLLANLDSPVTDQALVLHLLNGLSDKFDNIINVIKHKTPFPGFLEARSMLTMEEKRLSKQISPTSITTSSAPALLYTTSDPQQQSLSSTNNNTGGFNTNNGGSHNNNSGGSHNNNSGGYYTNNRGRGRGRSRGRGRGRFGNNWQQSYFSPPWHFGNSPWTQSYFSSPSPLVYPSSPQLMGSNPHYQAQQQRFAQPGLIGPPPTRPPHEAHLAHDQSSFSPYLPANITQAFNTMSLADPYNSPWIMDSGATNHITSHPGGLTWKKIMEVMIRSVRRKEEEDQDIHEDIEGIFDRES</sequence>
<reference evidence="2" key="1">
    <citation type="journal article" date="2014" name="Nat. Commun.">
        <title>The emerging biofuel crop Camelina sativa retains a highly undifferentiated hexaploid genome structure.</title>
        <authorList>
            <person name="Kagale S."/>
            <person name="Koh C."/>
            <person name="Nixon J."/>
            <person name="Bollina V."/>
            <person name="Clarke W.E."/>
            <person name="Tuteja R."/>
            <person name="Spillane C."/>
            <person name="Robinson S.J."/>
            <person name="Links M.G."/>
            <person name="Clarke C."/>
            <person name="Higgins E.E."/>
            <person name="Huebert T."/>
            <person name="Sharpe A.G."/>
            <person name="Parkin I.A."/>
        </authorList>
    </citation>
    <scope>NUCLEOTIDE SEQUENCE [LARGE SCALE GENOMIC DNA]</scope>
    <source>
        <strain evidence="2">cv. DH55</strain>
    </source>
</reference>
<feature type="region of interest" description="Disordered" evidence="1">
    <location>
        <begin position="223"/>
        <end position="285"/>
    </location>
</feature>
<proteinExistence type="predicted"/>
<dbReference type="PANTHER" id="PTHR47481">
    <property type="match status" value="1"/>
</dbReference>
<reference evidence="3" key="2">
    <citation type="submission" date="2025-08" db="UniProtKB">
        <authorList>
            <consortium name="RefSeq"/>
        </authorList>
    </citation>
    <scope>IDENTIFICATION</scope>
    <source>
        <tissue evidence="3">Leaf</tissue>
    </source>
</reference>
<evidence type="ECO:0000313" key="2">
    <source>
        <dbReference type="Proteomes" id="UP000694864"/>
    </source>
</evidence>
<gene>
    <name evidence="3" type="primary">LOC104710330</name>
</gene>
<feature type="compositionally biased region" description="Low complexity" evidence="1">
    <location>
        <begin position="230"/>
        <end position="267"/>
    </location>
</feature>
<dbReference type="PANTHER" id="PTHR47481:SF10">
    <property type="entry name" value="COPIA-LIKE POLYPROTEIN_RETROTRANSPOSON"/>
    <property type="match status" value="1"/>
</dbReference>
<dbReference type="Proteomes" id="UP000694864">
    <property type="component" value="Chromosome 9"/>
</dbReference>
<feature type="compositionally biased region" description="Basic and acidic residues" evidence="1">
    <location>
        <begin position="427"/>
        <end position="438"/>
    </location>
</feature>
<accession>A0ABM0TEK1</accession>
<keyword evidence="2" id="KW-1185">Reference proteome</keyword>
<dbReference type="GeneID" id="104710330"/>
<evidence type="ECO:0000256" key="1">
    <source>
        <dbReference type="SAM" id="MobiDB-lite"/>
    </source>
</evidence>
<feature type="compositionally biased region" description="Basic residues" evidence="1">
    <location>
        <begin position="268"/>
        <end position="280"/>
    </location>
</feature>
<feature type="region of interest" description="Disordered" evidence="1">
    <location>
        <begin position="418"/>
        <end position="438"/>
    </location>
</feature>
<evidence type="ECO:0000313" key="3">
    <source>
        <dbReference type="RefSeq" id="XP_010425211.1"/>
    </source>
</evidence>